<feature type="region of interest" description="Disordered" evidence="1">
    <location>
        <begin position="27"/>
        <end position="46"/>
    </location>
</feature>
<accession>A0ABY2HD38</accession>
<organism evidence="4 5">
    <name type="scientific">Trichoderma ghanense</name>
    <dbReference type="NCBI Taxonomy" id="65468"/>
    <lineage>
        <taxon>Eukaryota</taxon>
        <taxon>Fungi</taxon>
        <taxon>Dikarya</taxon>
        <taxon>Ascomycota</taxon>
        <taxon>Pezizomycotina</taxon>
        <taxon>Sordariomycetes</taxon>
        <taxon>Hypocreomycetidae</taxon>
        <taxon>Hypocreales</taxon>
        <taxon>Hypocreaceae</taxon>
        <taxon>Trichoderma</taxon>
    </lineage>
</organism>
<dbReference type="Proteomes" id="UP001642720">
    <property type="component" value="Unassembled WGS sequence"/>
</dbReference>
<comment type="caution">
    <text evidence="4">The sequence shown here is derived from an EMBL/GenBank/DDBJ whole genome shotgun (WGS) entry which is preliminary data.</text>
</comment>
<feature type="region of interest" description="Disordered" evidence="1">
    <location>
        <begin position="337"/>
        <end position="415"/>
    </location>
</feature>
<dbReference type="GeneID" id="300573727"/>
<evidence type="ECO:0000313" key="4">
    <source>
        <dbReference type="EMBL" id="TFB05546.1"/>
    </source>
</evidence>
<reference evidence="4 5" key="1">
    <citation type="submission" date="2018-01" db="EMBL/GenBank/DDBJ databases">
        <title>Genome characterization of the sugarcane-associated fungus Trichoderma ghanense CCMA-1212 and their application in lignocelulose bioconversion.</title>
        <authorList>
            <person name="Steindorff A.S."/>
            <person name="Mendes T.D."/>
            <person name="Vilela E.S.D."/>
            <person name="Rodrigues D.S."/>
            <person name="Formighieri E.F."/>
            <person name="Melo I.S."/>
            <person name="Favaro L.C.L."/>
        </authorList>
    </citation>
    <scope>NUCLEOTIDE SEQUENCE [LARGE SCALE GENOMIC DNA]</scope>
    <source>
        <strain evidence="4 5">CCMA-1212</strain>
    </source>
</reference>
<feature type="region of interest" description="Disordered" evidence="1">
    <location>
        <begin position="213"/>
        <end position="250"/>
    </location>
</feature>
<evidence type="ECO:0000256" key="3">
    <source>
        <dbReference type="SAM" id="SignalP"/>
    </source>
</evidence>
<feature type="compositionally biased region" description="Low complexity" evidence="1">
    <location>
        <begin position="292"/>
        <end position="303"/>
    </location>
</feature>
<keyword evidence="5" id="KW-1185">Reference proteome</keyword>
<feature type="region of interest" description="Disordered" evidence="1">
    <location>
        <begin position="286"/>
        <end position="311"/>
    </location>
</feature>
<gene>
    <name evidence="4" type="ORF">CCMA1212_001867</name>
</gene>
<evidence type="ECO:0000256" key="2">
    <source>
        <dbReference type="SAM" id="Phobius"/>
    </source>
</evidence>
<keyword evidence="2" id="KW-0812">Transmembrane</keyword>
<dbReference type="CDD" id="cd12087">
    <property type="entry name" value="TM_EGFR-like"/>
    <property type="match status" value="1"/>
</dbReference>
<keyword evidence="3" id="KW-0732">Signal</keyword>
<dbReference type="EMBL" id="PPTA01000002">
    <property type="protein sequence ID" value="TFB05546.1"/>
    <property type="molecule type" value="Genomic_DNA"/>
</dbReference>
<evidence type="ECO:0000256" key="1">
    <source>
        <dbReference type="SAM" id="MobiDB-lite"/>
    </source>
</evidence>
<dbReference type="RefSeq" id="XP_073561747.1">
    <property type="nucleotide sequence ID" value="XM_073699277.1"/>
</dbReference>
<keyword evidence="2" id="KW-0472">Membrane</keyword>
<feature type="chain" id="PRO_5046013907" evidence="3">
    <location>
        <begin position="29"/>
        <end position="415"/>
    </location>
</feature>
<protein>
    <submittedName>
        <fullName evidence="4">Uncharacterized protein</fullName>
    </submittedName>
</protein>
<feature type="compositionally biased region" description="Low complexity" evidence="1">
    <location>
        <begin position="344"/>
        <end position="367"/>
    </location>
</feature>
<feature type="signal peptide" evidence="3">
    <location>
        <begin position="1"/>
        <end position="28"/>
    </location>
</feature>
<sequence length="415" mass="42835">MHHIPSTNLLPLLLLLLLLGAAASTAKADNSKPTPKSGLGESWASPAKETAAALGHEVDQQLALGWSPRPTQAPKPLMGRMMVPRADDFTLGPQTCGFVPGSAGNSFTCISSGFTCTPQQDFVGCCEPNSACSLIKTTCIDYKASQGGACNLPSDYHTLCCGTSSLPACYTWVVSTSATSDDSISLYTLFDCSPQAGRGTLLTVDPGWSSTHSFGPTTTTSTTSSESSSTTSATTSTTSSPEPTHKSSSTPVAAIAGGTVGGVVALGLVGLAAFLFIRRHGTHNAPPNATLGGNPPQNHNPAAPGGGGGGAVYPSGVPAGYAPVPMHQQGYDAQHMGQYGQQGGVYPQQYQGQYPPQQHQQQQQQQYNYPVEVNGSTPGVFKEGDLSPQQHSPRPTELAATDAVGAETNRAELGN</sequence>
<feature type="transmembrane region" description="Helical" evidence="2">
    <location>
        <begin position="252"/>
        <end position="277"/>
    </location>
</feature>
<evidence type="ECO:0000313" key="5">
    <source>
        <dbReference type="Proteomes" id="UP001642720"/>
    </source>
</evidence>
<name>A0ABY2HD38_9HYPO</name>
<proteinExistence type="predicted"/>
<keyword evidence="2" id="KW-1133">Transmembrane helix</keyword>